<dbReference type="EMBL" id="WAGX01000005">
    <property type="protein sequence ID" value="KAB1437807.1"/>
    <property type="molecule type" value="Genomic_DNA"/>
</dbReference>
<sequence>MTKSKIGEVINAMISYYSGDVRRINHFLKVYSFAKTIGEMENLTEETQNILEIAAVTHDIGIKISEQKYNSCAGNYQQIEGPPEAKELLSSLNIESEIIERVCYLIAHHHTYHNIVEMDYQILVEADFLVNAYEDNMDDVAIEKVKNKLFRTETGKKLLEQMYIKPL</sequence>
<dbReference type="Pfam" id="PF01966">
    <property type="entry name" value="HD"/>
    <property type="match status" value="1"/>
</dbReference>
<protein>
    <submittedName>
        <fullName evidence="3">HD domain-containing protein</fullName>
    </submittedName>
</protein>
<dbReference type="RefSeq" id="WP_151144339.1">
    <property type="nucleotide sequence ID" value="NZ_WAGX01000005.1"/>
</dbReference>
<dbReference type="CDD" id="cd00077">
    <property type="entry name" value="HDc"/>
    <property type="match status" value="1"/>
</dbReference>
<dbReference type="InterPro" id="IPR003607">
    <property type="entry name" value="HD/PDEase_dom"/>
</dbReference>
<dbReference type="AlphaFoldDB" id="A0A7V7QJK6"/>
<dbReference type="SUPFAM" id="SSF109604">
    <property type="entry name" value="HD-domain/PDEase-like"/>
    <property type="match status" value="1"/>
</dbReference>
<evidence type="ECO:0000313" key="2">
    <source>
        <dbReference type="EMBL" id="KAB1437804.1"/>
    </source>
</evidence>
<evidence type="ECO:0000313" key="3">
    <source>
        <dbReference type="EMBL" id="KAB1437807.1"/>
    </source>
</evidence>
<organism evidence="3 4">
    <name type="scientific">Candidatus Galacturonatibacter soehngenii</name>
    <dbReference type="NCBI Taxonomy" id="2307010"/>
    <lineage>
        <taxon>Bacteria</taxon>
        <taxon>Bacillati</taxon>
        <taxon>Bacillota</taxon>
        <taxon>Clostridia</taxon>
        <taxon>Lachnospirales</taxon>
        <taxon>Lachnospiraceae</taxon>
        <taxon>Candidatus Galacturonatibacter</taxon>
    </lineage>
</organism>
<gene>
    <name evidence="2" type="ORF">F7O84_09435</name>
    <name evidence="3" type="ORF">F7O84_09450</name>
</gene>
<dbReference type="Proteomes" id="UP000461768">
    <property type="component" value="Unassembled WGS sequence"/>
</dbReference>
<proteinExistence type="predicted"/>
<name>A0A7V7QJK6_9FIRM</name>
<dbReference type="Gene3D" id="1.10.3210.10">
    <property type="entry name" value="Hypothetical protein af1432"/>
    <property type="match status" value="1"/>
</dbReference>
<evidence type="ECO:0000313" key="4">
    <source>
        <dbReference type="Proteomes" id="UP000461768"/>
    </source>
</evidence>
<dbReference type="InterPro" id="IPR006674">
    <property type="entry name" value="HD_domain"/>
</dbReference>
<comment type="caution">
    <text evidence="3">The sequence shown here is derived from an EMBL/GenBank/DDBJ whole genome shotgun (WGS) entry which is preliminary data.</text>
</comment>
<accession>A0A7V7QJK6</accession>
<evidence type="ECO:0000259" key="1">
    <source>
        <dbReference type="Pfam" id="PF01966"/>
    </source>
</evidence>
<keyword evidence="4" id="KW-1185">Reference proteome</keyword>
<dbReference type="OrthoDB" id="155250at2"/>
<reference evidence="3 4" key="1">
    <citation type="submission" date="2019-09" db="EMBL/GenBank/DDBJ databases">
        <authorList>
            <person name="Valk L.C."/>
        </authorList>
    </citation>
    <scope>NUCLEOTIDE SEQUENCE [LARGE SCALE GENOMIC DNA]</scope>
    <source>
        <strain evidence="3">GalUA</strain>
    </source>
</reference>
<feature type="domain" description="HD" evidence="1">
    <location>
        <begin position="23"/>
        <end position="115"/>
    </location>
</feature>
<dbReference type="EMBL" id="WAGX01000005">
    <property type="protein sequence ID" value="KAB1437804.1"/>
    <property type="molecule type" value="Genomic_DNA"/>
</dbReference>
<reference evidence="3 4" key="2">
    <citation type="submission" date="2020-02" db="EMBL/GenBank/DDBJ databases">
        <title>Candidatus Galacturonibacter soehngenii shows hetero-acetogenic catabolism of galacturonic acid but lacks a canonical carbon monoxide dehydrogenase/acetyl-CoA synthase complex.</title>
        <authorList>
            <person name="Diender M."/>
            <person name="Stouten G.R."/>
            <person name="Petersen J.F."/>
            <person name="Nielsen P.H."/>
            <person name="Dueholm M.S."/>
            <person name="Pronk J.T."/>
            <person name="Van Loosdrecht M.C.M."/>
        </authorList>
    </citation>
    <scope>NUCLEOTIDE SEQUENCE [LARGE SCALE GENOMIC DNA]</scope>
    <source>
        <strain evidence="3">GalUA</strain>
    </source>
</reference>